<dbReference type="Proteomes" id="UP001642360">
    <property type="component" value="Unassembled WGS sequence"/>
</dbReference>
<keyword evidence="5" id="KW-1185">Reference proteome</keyword>
<evidence type="ECO:0000259" key="3">
    <source>
        <dbReference type="Pfam" id="PF25502"/>
    </source>
</evidence>
<name>A0ABC8SVB3_9AQUA</name>
<dbReference type="InterPro" id="IPR057237">
    <property type="entry name" value="DUF7915"/>
</dbReference>
<dbReference type="InterPro" id="IPR057235">
    <property type="entry name" value="DUF7913"/>
</dbReference>
<feature type="domain" description="DUF7915" evidence="3">
    <location>
        <begin position="118"/>
        <end position="180"/>
    </location>
</feature>
<dbReference type="EMBL" id="CAUOFW020003625">
    <property type="protein sequence ID" value="CAK9161129.1"/>
    <property type="molecule type" value="Genomic_DNA"/>
</dbReference>
<organism evidence="4 5">
    <name type="scientific">Ilex paraguariensis</name>
    <name type="common">yerba mate</name>
    <dbReference type="NCBI Taxonomy" id="185542"/>
    <lineage>
        <taxon>Eukaryota</taxon>
        <taxon>Viridiplantae</taxon>
        <taxon>Streptophyta</taxon>
        <taxon>Embryophyta</taxon>
        <taxon>Tracheophyta</taxon>
        <taxon>Spermatophyta</taxon>
        <taxon>Magnoliopsida</taxon>
        <taxon>eudicotyledons</taxon>
        <taxon>Gunneridae</taxon>
        <taxon>Pentapetalae</taxon>
        <taxon>asterids</taxon>
        <taxon>campanulids</taxon>
        <taxon>Aquifoliales</taxon>
        <taxon>Aquifoliaceae</taxon>
        <taxon>Ilex</taxon>
    </lineage>
</organism>
<evidence type="ECO:0000259" key="2">
    <source>
        <dbReference type="Pfam" id="PF25500"/>
    </source>
</evidence>
<evidence type="ECO:0000313" key="5">
    <source>
        <dbReference type="Proteomes" id="UP001642360"/>
    </source>
</evidence>
<dbReference type="AlphaFoldDB" id="A0ABC8SVB3"/>
<sequence>MVMQVHAVVVLYNYYQRKQHPELEFLDFESFCKLAATLKPTLMAHMKLMQQSDNIEFDDLENQLSATEKAIMDACNISLVLDASKDVPIIEGWPISKVAVLLIDSRKENCLLQFSTITHGIWSVIEKDLDAFNTNSDSPVGGKHTNKRKKVSKKTLKDEQDADETGFRQLAFSAIKEATANTHIYKTGLKTKQINCDLMLFR</sequence>
<reference evidence="4 5" key="1">
    <citation type="submission" date="2024-02" db="EMBL/GenBank/DDBJ databases">
        <authorList>
            <person name="Vignale AGUSTIN F."/>
            <person name="Sosa J E."/>
            <person name="Modenutti C."/>
        </authorList>
    </citation>
    <scope>NUCLEOTIDE SEQUENCE [LARGE SCALE GENOMIC DNA]</scope>
</reference>
<proteinExistence type="predicted"/>
<evidence type="ECO:0000313" key="4">
    <source>
        <dbReference type="EMBL" id="CAK9161129.1"/>
    </source>
</evidence>
<dbReference type="Pfam" id="PF25500">
    <property type="entry name" value="DUF7913"/>
    <property type="match status" value="1"/>
</dbReference>
<evidence type="ECO:0000256" key="1">
    <source>
        <dbReference type="SAM" id="MobiDB-lite"/>
    </source>
</evidence>
<feature type="compositionally biased region" description="Basic residues" evidence="1">
    <location>
        <begin position="144"/>
        <end position="154"/>
    </location>
</feature>
<feature type="domain" description="DUF7913" evidence="2">
    <location>
        <begin position="3"/>
        <end position="82"/>
    </location>
</feature>
<gene>
    <name evidence="4" type="ORF">ILEXP_LOCUS29916</name>
</gene>
<accession>A0ABC8SVB3</accession>
<feature type="region of interest" description="Disordered" evidence="1">
    <location>
        <begin position="135"/>
        <end position="160"/>
    </location>
</feature>
<dbReference type="PANTHER" id="PTHR33913">
    <property type="entry name" value="ALEURONE LAYER MORPHOGENESIS PROTEIN"/>
    <property type="match status" value="1"/>
</dbReference>
<protein>
    <submittedName>
        <fullName evidence="4">Uncharacterized protein</fullName>
    </submittedName>
</protein>
<comment type="caution">
    <text evidence="4">The sequence shown here is derived from an EMBL/GenBank/DDBJ whole genome shotgun (WGS) entry which is preliminary data.</text>
</comment>
<dbReference type="Pfam" id="PF25502">
    <property type="entry name" value="DUF7915"/>
    <property type="match status" value="1"/>
</dbReference>
<dbReference type="PANTHER" id="PTHR33913:SF1">
    <property type="entry name" value="DRBM DOMAIN-CONTAINING PROTEIN"/>
    <property type="match status" value="1"/>
</dbReference>